<keyword evidence="2" id="KW-0472">Membrane</keyword>
<dbReference type="Proteomes" id="UP000178092">
    <property type="component" value="Unassembled WGS sequence"/>
</dbReference>
<protein>
    <recommendedName>
        <fullName evidence="5">PsbP C-terminal domain-containing protein</fullName>
    </recommendedName>
</protein>
<comment type="caution">
    <text evidence="3">The sequence shown here is derived from an EMBL/GenBank/DDBJ whole genome shotgun (WGS) entry which is preliminary data.</text>
</comment>
<gene>
    <name evidence="3" type="ORF">A3C04_02200</name>
</gene>
<feature type="transmembrane region" description="Helical" evidence="2">
    <location>
        <begin position="6"/>
        <end position="25"/>
    </location>
</feature>
<dbReference type="EMBL" id="MHTV01000042">
    <property type="protein sequence ID" value="OHA65705.1"/>
    <property type="molecule type" value="Genomic_DNA"/>
</dbReference>
<feature type="compositionally biased region" description="Low complexity" evidence="1">
    <location>
        <begin position="38"/>
        <end position="53"/>
    </location>
</feature>
<evidence type="ECO:0000256" key="1">
    <source>
        <dbReference type="SAM" id="MobiDB-lite"/>
    </source>
</evidence>
<organism evidence="3 4">
    <name type="scientific">Candidatus Wildermuthbacteria bacterium RIFCSPHIGHO2_02_FULL_45_25</name>
    <dbReference type="NCBI Taxonomy" id="1802450"/>
    <lineage>
        <taxon>Bacteria</taxon>
        <taxon>Candidatus Wildermuthiibacteriota</taxon>
    </lineage>
</organism>
<accession>A0A1G2QYK2</accession>
<evidence type="ECO:0000313" key="3">
    <source>
        <dbReference type="EMBL" id="OHA65705.1"/>
    </source>
</evidence>
<reference evidence="3 4" key="1">
    <citation type="journal article" date="2016" name="Nat. Commun.">
        <title>Thousands of microbial genomes shed light on interconnected biogeochemical processes in an aquifer system.</title>
        <authorList>
            <person name="Anantharaman K."/>
            <person name="Brown C.T."/>
            <person name="Hug L.A."/>
            <person name="Sharon I."/>
            <person name="Castelle C.J."/>
            <person name="Probst A.J."/>
            <person name="Thomas B.C."/>
            <person name="Singh A."/>
            <person name="Wilkins M.J."/>
            <person name="Karaoz U."/>
            <person name="Brodie E.L."/>
            <person name="Williams K.H."/>
            <person name="Hubbard S.S."/>
            <person name="Banfield J.F."/>
        </authorList>
    </citation>
    <scope>NUCLEOTIDE SEQUENCE [LARGE SCALE GENOMIC DNA]</scope>
</reference>
<name>A0A1G2QYK2_9BACT</name>
<evidence type="ECO:0008006" key="5">
    <source>
        <dbReference type="Google" id="ProtNLM"/>
    </source>
</evidence>
<keyword evidence="2" id="KW-1133">Transmembrane helix</keyword>
<keyword evidence="2" id="KW-0812">Transmembrane</keyword>
<evidence type="ECO:0000256" key="2">
    <source>
        <dbReference type="SAM" id="Phobius"/>
    </source>
</evidence>
<sequence>MKNNILAGIGLLIVAGLGLGAWLLFQRAGDTDKMAQGTASPTSKATSSASPTPSISWKLYSNEDIGFSMRYPSGMEVIQNGEVVTFSQSGPSQNKDRMLSDGISLSVERERLVSGETVEKFMRAEVARRQSNDEEIIEQLHSVILGGYSGYEYGVDGLHLIAISPQEGELIRVSYTSEDPMNQGFAAIVKEMLDSFMVLSAGGK</sequence>
<proteinExistence type="predicted"/>
<evidence type="ECO:0000313" key="4">
    <source>
        <dbReference type="Proteomes" id="UP000178092"/>
    </source>
</evidence>
<dbReference type="AlphaFoldDB" id="A0A1G2QYK2"/>
<feature type="region of interest" description="Disordered" evidence="1">
    <location>
        <begin position="33"/>
        <end position="53"/>
    </location>
</feature>